<dbReference type="AlphaFoldDB" id="A0A9R1VUW2"/>
<dbReference type="Gene3D" id="2.40.50.140">
    <property type="entry name" value="Nucleic acid-binding proteins"/>
    <property type="match status" value="1"/>
</dbReference>
<protein>
    <submittedName>
        <fullName evidence="1">Uncharacterized protein</fullName>
    </submittedName>
</protein>
<dbReference type="InterPro" id="IPR012340">
    <property type="entry name" value="NA-bd_OB-fold"/>
</dbReference>
<proteinExistence type="predicted"/>
<dbReference type="Proteomes" id="UP000235145">
    <property type="component" value="Unassembled WGS sequence"/>
</dbReference>
<comment type="caution">
    <text evidence="1">The sequence shown here is derived from an EMBL/GenBank/DDBJ whole genome shotgun (WGS) entry which is preliminary data.</text>
</comment>
<reference evidence="1 2" key="1">
    <citation type="journal article" date="2017" name="Nat. Commun.">
        <title>Genome assembly with in vitro proximity ligation data and whole-genome triplication in lettuce.</title>
        <authorList>
            <person name="Reyes-Chin-Wo S."/>
            <person name="Wang Z."/>
            <person name="Yang X."/>
            <person name="Kozik A."/>
            <person name="Arikit S."/>
            <person name="Song C."/>
            <person name="Xia L."/>
            <person name="Froenicke L."/>
            <person name="Lavelle D.O."/>
            <person name="Truco M.J."/>
            <person name="Xia R."/>
            <person name="Zhu S."/>
            <person name="Xu C."/>
            <person name="Xu H."/>
            <person name="Xu X."/>
            <person name="Cox K."/>
            <person name="Korf I."/>
            <person name="Meyers B.C."/>
            <person name="Michelmore R.W."/>
        </authorList>
    </citation>
    <scope>NUCLEOTIDE SEQUENCE [LARGE SCALE GENOMIC DNA]</scope>
    <source>
        <strain evidence="2">cv. Salinas</strain>
        <tissue evidence="1">Seedlings</tissue>
    </source>
</reference>
<sequence length="119" mass="14062">MNMAPIPYASGSSHVNPLQSQSMYNFAPKQNDLDVLKDIFTMKLRVIRLRTLDYYYNKNKLFSIEHLLMNKKLYNKLIGNKIQIYVLKNYIYKFRKVLKEGNVFFIKSLNLAKMDQGES</sequence>
<organism evidence="1 2">
    <name type="scientific">Lactuca sativa</name>
    <name type="common">Garden lettuce</name>
    <dbReference type="NCBI Taxonomy" id="4236"/>
    <lineage>
        <taxon>Eukaryota</taxon>
        <taxon>Viridiplantae</taxon>
        <taxon>Streptophyta</taxon>
        <taxon>Embryophyta</taxon>
        <taxon>Tracheophyta</taxon>
        <taxon>Spermatophyta</taxon>
        <taxon>Magnoliopsida</taxon>
        <taxon>eudicotyledons</taxon>
        <taxon>Gunneridae</taxon>
        <taxon>Pentapetalae</taxon>
        <taxon>asterids</taxon>
        <taxon>campanulids</taxon>
        <taxon>Asterales</taxon>
        <taxon>Asteraceae</taxon>
        <taxon>Cichorioideae</taxon>
        <taxon>Cichorieae</taxon>
        <taxon>Lactucinae</taxon>
        <taxon>Lactuca</taxon>
    </lineage>
</organism>
<keyword evidence="2" id="KW-1185">Reference proteome</keyword>
<accession>A0A9R1VUW2</accession>
<dbReference type="EMBL" id="NBSK02000004">
    <property type="protein sequence ID" value="KAJ0211407.1"/>
    <property type="molecule type" value="Genomic_DNA"/>
</dbReference>
<name>A0A9R1VUW2_LACSA</name>
<gene>
    <name evidence="1" type="ORF">LSAT_V11C400224640</name>
</gene>
<evidence type="ECO:0000313" key="2">
    <source>
        <dbReference type="Proteomes" id="UP000235145"/>
    </source>
</evidence>
<evidence type="ECO:0000313" key="1">
    <source>
        <dbReference type="EMBL" id="KAJ0211407.1"/>
    </source>
</evidence>